<name>A0ACC2TQ03_9FUNG</name>
<gene>
    <name evidence="1" type="primary">ARP4_1</name>
    <name evidence="1" type="ORF">DSO57_1025063</name>
</gene>
<evidence type="ECO:0000313" key="2">
    <source>
        <dbReference type="Proteomes" id="UP001165960"/>
    </source>
</evidence>
<organism evidence="1 2">
    <name type="scientific">Entomophthora muscae</name>
    <dbReference type="NCBI Taxonomy" id="34485"/>
    <lineage>
        <taxon>Eukaryota</taxon>
        <taxon>Fungi</taxon>
        <taxon>Fungi incertae sedis</taxon>
        <taxon>Zoopagomycota</taxon>
        <taxon>Entomophthoromycotina</taxon>
        <taxon>Entomophthoromycetes</taxon>
        <taxon>Entomophthorales</taxon>
        <taxon>Entomophthoraceae</taxon>
        <taxon>Entomophthora</taxon>
    </lineage>
</organism>
<dbReference type="Proteomes" id="UP001165960">
    <property type="component" value="Unassembled WGS sequence"/>
</dbReference>
<accession>A0ACC2TQ03</accession>
<evidence type="ECO:0000313" key="1">
    <source>
        <dbReference type="EMBL" id="KAJ9076551.1"/>
    </source>
</evidence>
<keyword evidence="2" id="KW-1185">Reference proteome</keyword>
<dbReference type="EMBL" id="QTSX02002268">
    <property type="protein sequence ID" value="KAJ9076551.1"/>
    <property type="molecule type" value="Genomic_DNA"/>
</dbReference>
<sequence>MVKSPIGIAFEALWEHSFQQCFRKSEIENPLMLSESAWASAGDREKMAELAFEKFGAPALYFSSTAVLSAFACGKATGLVIDSGSSVTSVVPVYEGYALKKGIRKQALAGDYISDCIIEGLERQYKYQITPPYQIQSRTAVESGEQPKVVLKPQPAATESYHKAKLQMAVSEFKESTCQVFETLYDKDQVASRPGKPYEFHDGFNTIFGSERYKFPEVLFQPDLLSSQSSDFMGLHHLALDSVASCDVELRPHLLSNIVATGGTTLFPGFIDRLSVELASSAYGQRVKISGAPNAVERRYAAWLGGSILASLGTFHPLWLSKDEFQEGGATALGKKFM</sequence>
<comment type="caution">
    <text evidence="1">The sequence shown here is derived from an EMBL/GenBank/DDBJ whole genome shotgun (WGS) entry which is preliminary data.</text>
</comment>
<protein>
    <submittedName>
        <fullName evidence="1">NuA4 histone acetyltransferase subunit</fullName>
    </submittedName>
</protein>
<proteinExistence type="predicted"/>
<reference evidence="1" key="1">
    <citation type="submission" date="2022-04" db="EMBL/GenBank/DDBJ databases">
        <title>Genome of the entomopathogenic fungus Entomophthora muscae.</title>
        <authorList>
            <person name="Elya C."/>
            <person name="Lovett B.R."/>
            <person name="Lee E."/>
            <person name="Macias A.M."/>
            <person name="Hajek A.E."/>
            <person name="De Bivort B.L."/>
            <person name="Kasson M.T."/>
            <person name="De Fine Licht H.H."/>
            <person name="Stajich J.E."/>
        </authorList>
    </citation>
    <scope>NUCLEOTIDE SEQUENCE</scope>
    <source>
        <strain evidence="1">Berkeley</strain>
    </source>
</reference>